<protein>
    <submittedName>
        <fullName evidence="1">Uncharacterized protein</fullName>
    </submittedName>
</protein>
<organism evidence="1">
    <name type="scientific">Anguilla anguilla</name>
    <name type="common">European freshwater eel</name>
    <name type="synonym">Muraena anguilla</name>
    <dbReference type="NCBI Taxonomy" id="7936"/>
    <lineage>
        <taxon>Eukaryota</taxon>
        <taxon>Metazoa</taxon>
        <taxon>Chordata</taxon>
        <taxon>Craniata</taxon>
        <taxon>Vertebrata</taxon>
        <taxon>Euteleostomi</taxon>
        <taxon>Actinopterygii</taxon>
        <taxon>Neopterygii</taxon>
        <taxon>Teleostei</taxon>
        <taxon>Anguilliformes</taxon>
        <taxon>Anguillidae</taxon>
        <taxon>Anguilla</taxon>
    </lineage>
</organism>
<proteinExistence type="predicted"/>
<reference evidence="1" key="1">
    <citation type="submission" date="2014-11" db="EMBL/GenBank/DDBJ databases">
        <authorList>
            <person name="Amaro Gonzalez C."/>
        </authorList>
    </citation>
    <scope>NUCLEOTIDE SEQUENCE</scope>
</reference>
<reference evidence="1" key="2">
    <citation type="journal article" date="2015" name="Fish Shellfish Immunol.">
        <title>Early steps in the European eel (Anguilla anguilla)-Vibrio vulnificus interaction in the gills: Role of the RtxA13 toxin.</title>
        <authorList>
            <person name="Callol A."/>
            <person name="Pajuelo D."/>
            <person name="Ebbesson L."/>
            <person name="Teles M."/>
            <person name="MacKenzie S."/>
            <person name="Amaro C."/>
        </authorList>
    </citation>
    <scope>NUCLEOTIDE SEQUENCE</scope>
</reference>
<dbReference type="AlphaFoldDB" id="A0A0E9V313"/>
<evidence type="ECO:0000313" key="1">
    <source>
        <dbReference type="EMBL" id="JAH71663.1"/>
    </source>
</evidence>
<name>A0A0E9V313_ANGAN</name>
<dbReference type="EMBL" id="GBXM01036914">
    <property type="protein sequence ID" value="JAH71663.1"/>
    <property type="molecule type" value="Transcribed_RNA"/>
</dbReference>
<sequence>MLLHLLYFKALNSQVLSEYLIKTSS</sequence>
<accession>A0A0E9V313</accession>